<dbReference type="GO" id="GO:0004497">
    <property type="term" value="F:monooxygenase activity"/>
    <property type="evidence" value="ECO:0007669"/>
    <property type="project" value="UniProtKB-KW"/>
</dbReference>
<dbReference type="Proteomes" id="UP000243205">
    <property type="component" value="Unassembled WGS sequence"/>
</dbReference>
<sequence>MAVKIIILRHVPADKEEALRPLLLKMRALAHAQPGYLAGETLVNYDDPSERVVISSWKTLENWNSWLRDPQRIALQDEVDRLLGQETLYQIYYNG</sequence>
<dbReference type="Pfam" id="PF03992">
    <property type="entry name" value="ABM"/>
    <property type="match status" value="1"/>
</dbReference>
<accession>A0A1G6Z7Q0</accession>
<keyword evidence="2" id="KW-0560">Oxidoreductase</keyword>
<dbReference type="EMBL" id="FNAQ01000002">
    <property type="protein sequence ID" value="SDD98551.1"/>
    <property type="molecule type" value="Genomic_DNA"/>
</dbReference>
<feature type="domain" description="ABM" evidence="1">
    <location>
        <begin position="3"/>
        <end position="91"/>
    </location>
</feature>
<name>A0A1G6Z7Q0_9BACT</name>
<evidence type="ECO:0000313" key="2">
    <source>
        <dbReference type="EMBL" id="SDD98551.1"/>
    </source>
</evidence>
<protein>
    <submittedName>
        <fullName evidence="2">Antibiotic biosynthesis monooxygenase</fullName>
    </submittedName>
</protein>
<evidence type="ECO:0000313" key="3">
    <source>
        <dbReference type="Proteomes" id="UP000243205"/>
    </source>
</evidence>
<reference evidence="3" key="1">
    <citation type="submission" date="2016-10" db="EMBL/GenBank/DDBJ databases">
        <authorList>
            <person name="Varghese N."/>
            <person name="Submissions S."/>
        </authorList>
    </citation>
    <scope>NUCLEOTIDE SEQUENCE [LARGE SCALE GENOMIC DNA]</scope>
    <source>
        <strain evidence="3">DSM 8987</strain>
    </source>
</reference>
<dbReference type="Gene3D" id="3.30.70.100">
    <property type="match status" value="1"/>
</dbReference>
<dbReference type="SUPFAM" id="SSF54909">
    <property type="entry name" value="Dimeric alpha+beta barrel"/>
    <property type="match status" value="1"/>
</dbReference>
<keyword evidence="2" id="KW-0503">Monooxygenase</keyword>
<dbReference type="InterPro" id="IPR007138">
    <property type="entry name" value="ABM_dom"/>
</dbReference>
<keyword evidence="3" id="KW-1185">Reference proteome</keyword>
<dbReference type="InterPro" id="IPR011008">
    <property type="entry name" value="Dimeric_a/b-barrel"/>
</dbReference>
<dbReference type="STRING" id="57664.SAMN05661003_102325"/>
<proteinExistence type="predicted"/>
<dbReference type="AlphaFoldDB" id="A0A1G6Z7Q0"/>
<evidence type="ECO:0000259" key="1">
    <source>
        <dbReference type="PROSITE" id="PS51725"/>
    </source>
</evidence>
<dbReference type="RefSeq" id="WP_171906302.1">
    <property type="nucleotide sequence ID" value="NZ_CALFZY010000037.1"/>
</dbReference>
<organism evidence="2 3">
    <name type="scientific">Desulfuromonas thiophila</name>
    <dbReference type="NCBI Taxonomy" id="57664"/>
    <lineage>
        <taxon>Bacteria</taxon>
        <taxon>Pseudomonadati</taxon>
        <taxon>Thermodesulfobacteriota</taxon>
        <taxon>Desulfuromonadia</taxon>
        <taxon>Desulfuromonadales</taxon>
        <taxon>Desulfuromonadaceae</taxon>
        <taxon>Desulfuromonas</taxon>
    </lineage>
</organism>
<dbReference type="PROSITE" id="PS51725">
    <property type="entry name" value="ABM"/>
    <property type="match status" value="1"/>
</dbReference>
<gene>
    <name evidence="2" type="ORF">SAMN05661003_102325</name>
</gene>